<dbReference type="AlphaFoldDB" id="A0A3Q0JHV3"/>
<gene>
    <name evidence="3 4" type="primary">LOC113472415</name>
</gene>
<feature type="domain" description="DUF5641" evidence="1">
    <location>
        <begin position="110"/>
        <end position="202"/>
    </location>
</feature>
<accession>A0A3Q0JHV3</accession>
<sequence>MDTSVPVVYFGIFTHLGLLTSPDLLKLESNLPSIILAAKPMDVRSIKKSSPPFYVKYIEATLNSRPIGHLSTTPDDGFDYLTPGHFLTGAPLLSHPEFDLTDEVITPLCRWKLITKMNQTFWKIWLKEYLHTLIQRTKWRQKTPNLQPGDPVFIIGENVPPRDWPLARIIQVFPGTDGIVRVAQVKGPHGLLTRPISKLCPLPVLQ</sequence>
<evidence type="ECO:0000313" key="4">
    <source>
        <dbReference type="RefSeq" id="XP_026687970.1"/>
    </source>
</evidence>
<dbReference type="GeneID" id="113472415"/>
<dbReference type="RefSeq" id="XP_026687970.1">
    <property type="nucleotide sequence ID" value="XM_026832169.1"/>
</dbReference>
<organism evidence="2 3">
    <name type="scientific">Diaphorina citri</name>
    <name type="common">Asian citrus psyllid</name>
    <dbReference type="NCBI Taxonomy" id="121845"/>
    <lineage>
        <taxon>Eukaryota</taxon>
        <taxon>Metazoa</taxon>
        <taxon>Ecdysozoa</taxon>
        <taxon>Arthropoda</taxon>
        <taxon>Hexapoda</taxon>
        <taxon>Insecta</taxon>
        <taxon>Pterygota</taxon>
        <taxon>Neoptera</taxon>
        <taxon>Paraneoptera</taxon>
        <taxon>Hemiptera</taxon>
        <taxon>Sternorrhyncha</taxon>
        <taxon>Psylloidea</taxon>
        <taxon>Psyllidae</taxon>
        <taxon>Diaphorininae</taxon>
        <taxon>Diaphorina</taxon>
    </lineage>
</organism>
<dbReference type="PANTHER" id="PTHR47331:SF2">
    <property type="match status" value="1"/>
</dbReference>
<dbReference type="Proteomes" id="UP000079169">
    <property type="component" value="Unplaced"/>
</dbReference>
<dbReference type="PANTHER" id="PTHR47331">
    <property type="entry name" value="PHD-TYPE DOMAIN-CONTAINING PROTEIN"/>
    <property type="match status" value="1"/>
</dbReference>
<protein>
    <submittedName>
        <fullName evidence="3 4">Uncharacterized protein LOC113472415</fullName>
    </submittedName>
</protein>
<dbReference type="RefSeq" id="XP_026687969.1">
    <property type="nucleotide sequence ID" value="XM_026832168.1"/>
</dbReference>
<dbReference type="InterPro" id="IPR040676">
    <property type="entry name" value="DUF5641"/>
</dbReference>
<evidence type="ECO:0000259" key="1">
    <source>
        <dbReference type="Pfam" id="PF18701"/>
    </source>
</evidence>
<dbReference type="PaxDb" id="121845-A0A3Q0JHV3"/>
<name>A0A3Q0JHV3_DIACI</name>
<proteinExistence type="predicted"/>
<evidence type="ECO:0000313" key="2">
    <source>
        <dbReference type="Proteomes" id="UP000079169"/>
    </source>
</evidence>
<dbReference type="STRING" id="121845.A0A3Q0JHV3"/>
<evidence type="ECO:0000313" key="3">
    <source>
        <dbReference type="RefSeq" id="XP_026687969.1"/>
    </source>
</evidence>
<reference evidence="3 4" key="1">
    <citation type="submission" date="2025-04" db="UniProtKB">
        <authorList>
            <consortium name="RefSeq"/>
        </authorList>
    </citation>
    <scope>IDENTIFICATION</scope>
</reference>
<keyword evidence="2" id="KW-1185">Reference proteome</keyword>
<dbReference type="Pfam" id="PF18701">
    <property type="entry name" value="DUF5641"/>
    <property type="match status" value="1"/>
</dbReference>
<dbReference type="KEGG" id="dci:113472415"/>